<dbReference type="STRING" id="1314800.A0A1B7N435"/>
<evidence type="ECO:0000313" key="2">
    <source>
        <dbReference type="EMBL" id="OAX39617.1"/>
    </source>
</evidence>
<gene>
    <name evidence="2" type="ORF">K503DRAFT_73116</name>
</gene>
<dbReference type="InParanoid" id="A0A1B7N435"/>
<accession>A0A1B7N435</accession>
<dbReference type="OrthoDB" id="3262173at2759"/>
<feature type="compositionally biased region" description="Polar residues" evidence="1">
    <location>
        <begin position="308"/>
        <end position="324"/>
    </location>
</feature>
<proteinExistence type="predicted"/>
<organism evidence="2 3">
    <name type="scientific">Rhizopogon vinicolor AM-OR11-026</name>
    <dbReference type="NCBI Taxonomy" id="1314800"/>
    <lineage>
        <taxon>Eukaryota</taxon>
        <taxon>Fungi</taxon>
        <taxon>Dikarya</taxon>
        <taxon>Basidiomycota</taxon>
        <taxon>Agaricomycotina</taxon>
        <taxon>Agaricomycetes</taxon>
        <taxon>Agaricomycetidae</taxon>
        <taxon>Boletales</taxon>
        <taxon>Suillineae</taxon>
        <taxon>Rhizopogonaceae</taxon>
        <taxon>Rhizopogon</taxon>
    </lineage>
</organism>
<evidence type="ECO:0000256" key="1">
    <source>
        <dbReference type="SAM" id="MobiDB-lite"/>
    </source>
</evidence>
<feature type="compositionally biased region" description="Polar residues" evidence="1">
    <location>
        <begin position="464"/>
        <end position="474"/>
    </location>
</feature>
<name>A0A1B7N435_9AGAM</name>
<feature type="compositionally biased region" description="Basic residues" evidence="1">
    <location>
        <begin position="74"/>
        <end position="88"/>
    </location>
</feature>
<feature type="compositionally biased region" description="Basic and acidic residues" evidence="1">
    <location>
        <begin position="500"/>
        <end position="532"/>
    </location>
</feature>
<dbReference type="AlphaFoldDB" id="A0A1B7N435"/>
<evidence type="ECO:0000313" key="3">
    <source>
        <dbReference type="Proteomes" id="UP000092154"/>
    </source>
</evidence>
<feature type="region of interest" description="Disordered" evidence="1">
    <location>
        <begin position="1"/>
        <end position="200"/>
    </location>
</feature>
<feature type="compositionally biased region" description="Basic and acidic residues" evidence="1">
    <location>
        <begin position="62"/>
        <end position="73"/>
    </location>
</feature>
<feature type="compositionally biased region" description="Basic and acidic residues" evidence="1">
    <location>
        <begin position="293"/>
        <end position="303"/>
    </location>
</feature>
<feature type="compositionally biased region" description="Polar residues" evidence="1">
    <location>
        <begin position="271"/>
        <end position="288"/>
    </location>
</feature>
<sequence>MSNTGSSPERPKIGSSEIEYTADAERKESVLGAAEDSSGEELEEASPSVSTATAERKRRRKKEDPQRRELIKERNRRNKQAQRQREKRKAKDGNQEVKVSLAEPSPPRSRCNSQEGQVLSAKPLSKAGGPTSHASSVISPDDSTHHESPSIRSVRAKSSDNISPASKSNCPDSPDNDIDETSSIAESSFGGRIRRSEPERIQYFKDQSQCDDVEPHRAHCTRCDKWISLGKKQTYVVRPWENHRRKCDQRPPVSKESRRGEPEVEKPEGDTSVSETSVDVIKQSSLQSAGGEVEVKVEKRNPEGDLSVSGSSLDITKQSSPQSARRNDAERKAFLEADPRAQEIKPHEVLCRSCQKWIKLSGTHFYLLGNWHTHQQRCSGVVPNSRVATAERKISLLNDPQVKSSSPRNVECAFCRMNVELDGTAQYDLTKWHEHKAKCSSPAVQPTPKAPASRLSRVFPPPSDQSFVHTSSSRVYIPATPVNSASTNPTVINDASLSRAGEKRPRDDEDTLEERPVNRPRTEAYQAPKHEAPGPWGWFMQPLKAFVRGFREGLGNPST</sequence>
<dbReference type="EMBL" id="KV448243">
    <property type="protein sequence ID" value="OAX39617.1"/>
    <property type="molecule type" value="Genomic_DNA"/>
</dbReference>
<feature type="compositionally biased region" description="Polar residues" evidence="1">
    <location>
        <begin position="159"/>
        <end position="171"/>
    </location>
</feature>
<feature type="region of interest" description="Disordered" evidence="1">
    <location>
        <begin position="238"/>
        <end position="329"/>
    </location>
</feature>
<protein>
    <submittedName>
        <fullName evidence="2">Uncharacterized protein</fullName>
    </submittedName>
</protein>
<feature type="compositionally biased region" description="Polar residues" evidence="1">
    <location>
        <begin position="481"/>
        <end position="496"/>
    </location>
</feature>
<dbReference type="Proteomes" id="UP000092154">
    <property type="component" value="Unassembled WGS sequence"/>
</dbReference>
<reference evidence="2 3" key="1">
    <citation type="submission" date="2016-06" db="EMBL/GenBank/DDBJ databases">
        <title>Comparative genomics of the ectomycorrhizal sister species Rhizopogon vinicolor and Rhizopogon vesiculosus (Basidiomycota: Boletales) reveals a divergence of the mating type B locus.</title>
        <authorList>
            <consortium name="DOE Joint Genome Institute"/>
            <person name="Mujic A.B."/>
            <person name="Kuo A."/>
            <person name="Tritt A."/>
            <person name="Lipzen A."/>
            <person name="Chen C."/>
            <person name="Johnson J."/>
            <person name="Sharma A."/>
            <person name="Barry K."/>
            <person name="Grigoriev I.V."/>
            <person name="Spatafora J.W."/>
        </authorList>
    </citation>
    <scope>NUCLEOTIDE SEQUENCE [LARGE SCALE GENOMIC DNA]</scope>
    <source>
        <strain evidence="2 3">AM-OR11-026</strain>
    </source>
</reference>
<keyword evidence="3" id="KW-1185">Reference proteome</keyword>
<feature type="region of interest" description="Disordered" evidence="1">
    <location>
        <begin position="438"/>
        <end position="534"/>
    </location>
</feature>
<feature type="compositionally biased region" description="Basic and acidic residues" evidence="1">
    <location>
        <begin position="253"/>
        <end position="269"/>
    </location>
</feature>